<feature type="transmembrane region" description="Helical" evidence="1">
    <location>
        <begin position="340"/>
        <end position="361"/>
    </location>
</feature>
<protein>
    <submittedName>
        <fullName evidence="2">Uncharacterized protein</fullName>
    </submittedName>
</protein>
<feature type="transmembrane region" description="Helical" evidence="1">
    <location>
        <begin position="382"/>
        <end position="408"/>
    </location>
</feature>
<keyword evidence="1" id="KW-1133">Transmembrane helix</keyword>
<proteinExistence type="predicted"/>
<reference evidence="2" key="1">
    <citation type="submission" date="2022-08" db="EMBL/GenBank/DDBJ databases">
        <authorList>
            <person name="Gutierrez-Valencia J."/>
        </authorList>
    </citation>
    <scope>NUCLEOTIDE SEQUENCE</scope>
</reference>
<comment type="caution">
    <text evidence="2">The sequence shown here is derived from an EMBL/GenBank/DDBJ whole genome shotgun (WGS) entry which is preliminary data.</text>
</comment>
<dbReference type="Proteomes" id="UP001154282">
    <property type="component" value="Unassembled WGS sequence"/>
</dbReference>
<feature type="transmembrane region" description="Helical" evidence="1">
    <location>
        <begin position="93"/>
        <end position="112"/>
    </location>
</feature>
<evidence type="ECO:0000256" key="1">
    <source>
        <dbReference type="SAM" id="Phobius"/>
    </source>
</evidence>
<evidence type="ECO:0000313" key="2">
    <source>
        <dbReference type="EMBL" id="CAI0450092.1"/>
    </source>
</evidence>
<dbReference type="EMBL" id="CAMGYJ010000007">
    <property type="protein sequence ID" value="CAI0450092.1"/>
    <property type="molecule type" value="Genomic_DNA"/>
</dbReference>
<evidence type="ECO:0000313" key="3">
    <source>
        <dbReference type="Proteomes" id="UP001154282"/>
    </source>
</evidence>
<feature type="transmembrane region" description="Helical" evidence="1">
    <location>
        <begin position="185"/>
        <end position="212"/>
    </location>
</feature>
<keyword evidence="3" id="KW-1185">Reference proteome</keyword>
<accession>A0AAV0MUU1</accession>
<feature type="transmembrane region" description="Helical" evidence="1">
    <location>
        <begin position="233"/>
        <end position="254"/>
    </location>
</feature>
<dbReference type="AlphaFoldDB" id="A0AAV0MUU1"/>
<dbReference type="PANTHER" id="PTHR31414">
    <property type="entry name" value="TRANSMEMBRANE PROTEIN DDB_G0292058"/>
    <property type="match status" value="1"/>
</dbReference>
<sequence length="670" mass="73356">LLLLRFFCGRQHHQILPAFSHRHGATCPINKEASPVFPRFLCKSQARAAAFFLPRDGSVSVSAVGGGGTAEKPLMSLGSFWSLKMSTVVRFRLVWVLWVAVTSACSISAHLLNQPIQSSSKLFLGQVNLGSWKSGISEAIAQAPGPSTQGLKSTLLLAAERTNRPDILNGFKHYKGGWDITNRHYWASVGFTGASGFILAIVWFISFGLAVAVHHCCGWKVKIADGGLRGQTICLILLIVFTCAAAIGCILLSVGQGEFHGEALDTLKYVVNQSDYTVQTLRNVTEYLSLAKTIKVAQVLLPSNVMDNIDKLNVDLNAAANTLEEKTSENSQKITTVFTAVRSTLIAVAAVMLVLAVVGFDDNALRLTFSITAVLSVLGHQHAIYIFVLSGWLLVAITFILCGVFIIFHNAMTDTCTAMNEWVQNPQAATTLSDILPCVDQSTTNKTLFQSKEVVNDIVNVVNTYIYTFANANPSRSEFNYYNQSGPLMPPMCYPFDSQFNDRQCAAQEVSMANASLVWQSYICQVSSLGYCTSVGRVTPDVYGQLVAAVNETYALEYYTPLLLSLQDCKFVRDTVQEITSTYCHPLEHYLQLINAGLGLISVGVLLCLVLWILYANRPQREQVFANKLRLPIKGNNFSFCSKKASPPNNCNDTVTNHVPLSDTIASIVH</sequence>
<dbReference type="PANTHER" id="PTHR31414:SF16">
    <property type="entry name" value="TRANSMEMBRANE PROTEIN"/>
    <property type="match status" value="1"/>
</dbReference>
<dbReference type="GO" id="GO:0016020">
    <property type="term" value="C:membrane"/>
    <property type="evidence" value="ECO:0007669"/>
    <property type="project" value="TreeGrafter"/>
</dbReference>
<keyword evidence="1" id="KW-0812">Transmembrane</keyword>
<feature type="transmembrane region" description="Helical" evidence="1">
    <location>
        <begin position="590"/>
        <end position="615"/>
    </location>
</feature>
<organism evidence="2 3">
    <name type="scientific">Linum tenue</name>
    <dbReference type="NCBI Taxonomy" id="586396"/>
    <lineage>
        <taxon>Eukaryota</taxon>
        <taxon>Viridiplantae</taxon>
        <taxon>Streptophyta</taxon>
        <taxon>Embryophyta</taxon>
        <taxon>Tracheophyta</taxon>
        <taxon>Spermatophyta</taxon>
        <taxon>Magnoliopsida</taxon>
        <taxon>eudicotyledons</taxon>
        <taxon>Gunneridae</taxon>
        <taxon>Pentapetalae</taxon>
        <taxon>rosids</taxon>
        <taxon>fabids</taxon>
        <taxon>Malpighiales</taxon>
        <taxon>Linaceae</taxon>
        <taxon>Linum</taxon>
    </lineage>
</organism>
<name>A0AAV0MUU1_9ROSI</name>
<gene>
    <name evidence="2" type="ORF">LITE_LOCUS30402</name>
</gene>
<feature type="non-terminal residue" evidence="2">
    <location>
        <position position="1"/>
    </location>
</feature>
<dbReference type="InterPro" id="IPR040283">
    <property type="entry name" value="DDB_G0292058-like"/>
</dbReference>
<keyword evidence="1" id="KW-0472">Membrane</keyword>